<protein>
    <submittedName>
        <fullName evidence="1">LytS/YehU family sensor histidine kinase</fullName>
    </submittedName>
</protein>
<dbReference type="EMBL" id="JAVDRG010000002">
    <property type="protein sequence ID" value="MDR6441363.1"/>
    <property type="molecule type" value="Genomic_DNA"/>
</dbReference>
<keyword evidence="1" id="KW-0808">Transferase</keyword>
<comment type="caution">
    <text evidence="1">The sequence shown here is derived from an EMBL/GenBank/DDBJ whole genome shotgun (WGS) entry which is preliminary data.</text>
</comment>
<proteinExistence type="predicted"/>
<name>A0ACC6IUH9_9FLAO</name>
<evidence type="ECO:0000313" key="1">
    <source>
        <dbReference type="EMBL" id="MDR6441363.1"/>
    </source>
</evidence>
<evidence type="ECO:0000313" key="2">
    <source>
        <dbReference type="Proteomes" id="UP001184376"/>
    </source>
</evidence>
<dbReference type="Proteomes" id="UP001184376">
    <property type="component" value="Unassembled WGS sequence"/>
</dbReference>
<organism evidence="1 2">
    <name type="scientific">Chryseobacterium bernardetii</name>
    <dbReference type="NCBI Taxonomy" id="1241978"/>
    <lineage>
        <taxon>Bacteria</taxon>
        <taxon>Pseudomonadati</taxon>
        <taxon>Bacteroidota</taxon>
        <taxon>Flavobacteriia</taxon>
        <taxon>Flavobacteriales</taxon>
        <taxon>Weeksellaceae</taxon>
        <taxon>Chryseobacterium group</taxon>
        <taxon>Chryseobacterium</taxon>
    </lineage>
</organism>
<sequence length="203" mass="23209">MEKKITNSEKQKETDYSIVPKSKFNPHFLFSILNSIHTASFSGSTKTSDSILQLSRLLHYLLYDSEKEKITVSQELSSIEALASLYQLRYNHSLNLAVDVGNKDVFDRIEIPSSLFLNLFQSALQCSQIGENPDSFIKLTCKTDDINLFYEIVNFNGNNSMNFNEAESGLQSNTAVIHILEKYFPEKFDFFQNKRGIITIKLL</sequence>
<reference evidence="1" key="1">
    <citation type="submission" date="2023-07" db="EMBL/GenBank/DDBJ databases">
        <title>Sorghum-associated microbial communities from plants grown in Nebraska, USA.</title>
        <authorList>
            <person name="Schachtman D."/>
        </authorList>
    </citation>
    <scope>NUCLEOTIDE SEQUENCE</scope>
    <source>
        <strain evidence="1">DS1280</strain>
    </source>
</reference>
<accession>A0ACC6IUH9</accession>
<keyword evidence="1" id="KW-0418">Kinase</keyword>
<gene>
    <name evidence="1" type="ORF">J2795_002063</name>
</gene>
<keyword evidence="2" id="KW-1185">Reference proteome</keyword>